<name>A0AA40VVI8_9NOST</name>
<reference evidence="3" key="1">
    <citation type="submission" date="2019-07" db="EMBL/GenBank/DDBJ databases">
        <title>Toxilogical consequences of a new and cryptic species of cyanobacteria (Komarekiella delphini-convector) recovered from the epidermis of a bottlenose dolphin and 1500 ft. in the air.</title>
        <authorList>
            <person name="Brown A.O."/>
            <person name="Dvorak P."/>
            <person name="Villanueva C.D."/>
            <person name="Foss A.J."/>
            <person name="Garvey A.D."/>
            <person name="Gibson Q.A."/>
            <person name="Johansen J.R."/>
            <person name="Casamatta D.A."/>
        </authorList>
    </citation>
    <scope>NUCLEOTIDE SEQUENCE</scope>
    <source>
        <strain evidence="3">SJRDD-AB1</strain>
    </source>
</reference>
<evidence type="ECO:0000256" key="2">
    <source>
        <dbReference type="SAM" id="Phobius"/>
    </source>
</evidence>
<keyword evidence="2" id="KW-0472">Membrane</keyword>
<dbReference type="RefSeq" id="WP_191762380.1">
    <property type="nucleotide sequence ID" value="NZ_VJXY01000106.1"/>
</dbReference>
<gene>
    <name evidence="3" type="ORF">FNW02_36385</name>
</gene>
<dbReference type="Proteomes" id="UP001165986">
    <property type="component" value="Unassembled WGS sequence"/>
</dbReference>
<dbReference type="InterPro" id="IPR036259">
    <property type="entry name" value="MFS_trans_sf"/>
</dbReference>
<feature type="transmembrane region" description="Helical" evidence="2">
    <location>
        <begin position="113"/>
        <end position="133"/>
    </location>
</feature>
<protein>
    <submittedName>
        <fullName evidence="3">Uncharacterized protein</fullName>
    </submittedName>
</protein>
<accession>A0AA40VVI8</accession>
<feature type="transmembrane region" description="Helical" evidence="2">
    <location>
        <begin position="41"/>
        <end position="65"/>
    </location>
</feature>
<keyword evidence="1" id="KW-0175">Coiled coil</keyword>
<keyword evidence="4" id="KW-1185">Reference proteome</keyword>
<evidence type="ECO:0000313" key="3">
    <source>
        <dbReference type="EMBL" id="MBD6621059.1"/>
    </source>
</evidence>
<evidence type="ECO:0000256" key="1">
    <source>
        <dbReference type="SAM" id="Coils"/>
    </source>
</evidence>
<dbReference type="SUPFAM" id="SSF103473">
    <property type="entry name" value="MFS general substrate transporter"/>
    <property type="match status" value="1"/>
</dbReference>
<dbReference type="AlphaFoldDB" id="A0AA40VVI8"/>
<keyword evidence="2" id="KW-0812">Transmembrane</keyword>
<evidence type="ECO:0000313" key="4">
    <source>
        <dbReference type="Proteomes" id="UP001165986"/>
    </source>
</evidence>
<keyword evidence="2" id="KW-1133">Transmembrane helix</keyword>
<comment type="caution">
    <text evidence="3">The sequence shown here is derived from an EMBL/GenBank/DDBJ whole genome shotgun (WGS) entry which is preliminary data.</text>
</comment>
<sequence>MMGRYWTLASAASLFFGFLLSGLVCVPLIINFRVDPFTSPGNFILSAIAALFLGGFLSLGQWLILRQTDLTPRIFALINTVIGIVIFAIMVWFNEPSLEWSGEPIQGWKTALIFLAGGAITGTATGKALDLYCGRVEQQLIQMERERVEKETLERERLNREREEKERLEQKILEAEIAERKRIQRGMALRKAETLVV</sequence>
<organism evidence="3 4">
    <name type="scientific">Komarekiella delphini-convector SJRDD-AB1</name>
    <dbReference type="NCBI Taxonomy" id="2593771"/>
    <lineage>
        <taxon>Bacteria</taxon>
        <taxon>Bacillati</taxon>
        <taxon>Cyanobacteriota</taxon>
        <taxon>Cyanophyceae</taxon>
        <taxon>Nostocales</taxon>
        <taxon>Nostocaceae</taxon>
        <taxon>Komarekiella</taxon>
        <taxon>Komarekiella delphini-convector</taxon>
    </lineage>
</organism>
<feature type="transmembrane region" description="Helical" evidence="2">
    <location>
        <begin position="74"/>
        <end position="93"/>
    </location>
</feature>
<dbReference type="EMBL" id="VJXY01000106">
    <property type="protein sequence ID" value="MBD6621059.1"/>
    <property type="molecule type" value="Genomic_DNA"/>
</dbReference>
<feature type="coiled-coil region" evidence="1">
    <location>
        <begin position="136"/>
        <end position="181"/>
    </location>
</feature>
<proteinExistence type="predicted"/>